<feature type="region of interest" description="Disordered" evidence="1">
    <location>
        <begin position="375"/>
        <end position="395"/>
    </location>
</feature>
<dbReference type="InterPro" id="IPR000467">
    <property type="entry name" value="G_patch_dom"/>
</dbReference>
<feature type="compositionally biased region" description="Low complexity" evidence="1">
    <location>
        <begin position="263"/>
        <end position="273"/>
    </location>
</feature>
<evidence type="ECO:0000259" key="2">
    <source>
        <dbReference type="PROSITE" id="PS50174"/>
    </source>
</evidence>
<dbReference type="EMBL" id="KE361644">
    <property type="protein sequence ID" value="EPQ26516.1"/>
    <property type="molecule type" value="Genomic_DNA"/>
</dbReference>
<dbReference type="RefSeq" id="XP_007881567.1">
    <property type="nucleotide sequence ID" value="XM_007883376.1"/>
</dbReference>
<dbReference type="eggNOG" id="ENOG502RCKX">
    <property type="taxonomic scope" value="Eukaryota"/>
</dbReference>
<feature type="compositionally biased region" description="Low complexity" evidence="1">
    <location>
        <begin position="135"/>
        <end position="147"/>
    </location>
</feature>
<protein>
    <recommendedName>
        <fullName evidence="2">G-patch domain-containing protein</fullName>
    </recommendedName>
</protein>
<feature type="region of interest" description="Disordered" evidence="1">
    <location>
        <begin position="263"/>
        <end position="321"/>
    </location>
</feature>
<evidence type="ECO:0000256" key="1">
    <source>
        <dbReference type="SAM" id="MobiDB-lite"/>
    </source>
</evidence>
<feature type="compositionally biased region" description="Basic and acidic residues" evidence="1">
    <location>
        <begin position="561"/>
        <end position="570"/>
    </location>
</feature>
<sequence>MALNAYHINDDDPFDHVASGRAPPRLRDATPPATQRRPGLGHARHDASQNDWAWSTLSTGESTAAAAQRMRTWFVGATALSDPSLRNAPASVTDAAAALVHDPVPAPVTPVSPQLETMSQLYAALTRDLETPDSATATAPPAPATTRRPPPRAAPVAAPHAARVKAASRQQSSDWFVSKALARLQQQKASAAQASAIAQSTGDNGDSDGDRHASTSPTRQTCPCPGCGEPIPLNASPSDLALHRQSIAHRLGLNAPVSSASASASEAATPVVSCAETPLDRSRSPSRAVSPAHDTGGDGQVGSENKDDSQAAASARNHRGISSRWRKLRSDNVGYSLLARMGWKEGMGLGIEEWKWQQLAKAKRRQAAEAALKQRRASSATRAEPGVGVVDSIPSDGQSASRAIVVLSSDDDEGRCDAIDVDMDSPREQQEVHQPGGTSQLGRVDWWDNLPRASGVADDGYQFGDDADHVFDGPSSPPPLSPSALADGDSIDMSARPSTMTAPIDIDLKTDRRGLGMRPRGTRRSRTAEGEVEIRRRAYGDDDDEGQPARQRSRTRSGGEPSRKGDRPDGSQRMTKARRKRDEARRKAEWLAVRASLS</sequence>
<dbReference type="Pfam" id="PF01585">
    <property type="entry name" value="G-patch"/>
    <property type="match status" value="1"/>
</dbReference>
<dbReference type="PANTHER" id="PTHR20923">
    <property type="entry name" value="BAT4 PROTEIN-RELATED"/>
    <property type="match status" value="1"/>
</dbReference>
<feature type="domain" description="G-patch" evidence="2">
    <location>
        <begin position="330"/>
        <end position="353"/>
    </location>
</feature>
<organism evidence="3 4">
    <name type="scientific">Pseudozyma flocculosa PF-1</name>
    <dbReference type="NCBI Taxonomy" id="1277687"/>
    <lineage>
        <taxon>Eukaryota</taxon>
        <taxon>Fungi</taxon>
        <taxon>Dikarya</taxon>
        <taxon>Basidiomycota</taxon>
        <taxon>Ustilaginomycotina</taxon>
        <taxon>Ustilaginomycetes</taxon>
        <taxon>Ustilaginales</taxon>
        <taxon>Ustilaginaceae</taxon>
        <taxon>Pseudozyma</taxon>
    </lineage>
</organism>
<dbReference type="OrthoDB" id="2554856at2759"/>
<dbReference type="KEGG" id="pfp:PFL1_05838"/>
<feature type="region of interest" description="Disordered" evidence="1">
    <location>
        <begin position="461"/>
        <end position="598"/>
    </location>
</feature>
<name>A0A061H7H8_9BASI</name>
<reference evidence="3 4" key="1">
    <citation type="journal article" date="2013" name="Plant Cell">
        <title>The transition from a phytopathogenic smut ancestor to an anamorphic biocontrol agent deciphered by comparative whole-genome analysis.</title>
        <authorList>
            <person name="Lefebvre F."/>
            <person name="Joly D.L."/>
            <person name="Labbe C."/>
            <person name="Teichmann B."/>
            <person name="Linning R."/>
            <person name="Belzile F."/>
            <person name="Bakkeren G."/>
            <person name="Belanger R.R."/>
        </authorList>
    </citation>
    <scope>NUCLEOTIDE SEQUENCE [LARGE SCALE GENOMIC DNA]</scope>
    <source>
        <strain evidence="3 4">PF-1</strain>
    </source>
</reference>
<dbReference type="HOGENOM" id="CLU_456436_0_0_1"/>
<feature type="region of interest" description="Disordered" evidence="1">
    <location>
        <begin position="12"/>
        <end position="51"/>
    </location>
</feature>
<dbReference type="PANTHER" id="PTHR20923:SF1">
    <property type="entry name" value="G PATCH DOMAIN AND ANKYRIN REPEAT-CONTAINING PROTEIN 1"/>
    <property type="match status" value="1"/>
</dbReference>
<proteinExistence type="predicted"/>
<dbReference type="GeneID" id="19319923"/>
<dbReference type="AlphaFoldDB" id="A0A061H7H8"/>
<accession>A0A061H7H8</accession>
<feature type="region of interest" description="Disordered" evidence="1">
    <location>
        <begin position="131"/>
        <end position="169"/>
    </location>
</feature>
<evidence type="ECO:0000313" key="4">
    <source>
        <dbReference type="Proteomes" id="UP000053664"/>
    </source>
</evidence>
<dbReference type="PROSITE" id="PS50174">
    <property type="entry name" value="G_PATCH"/>
    <property type="match status" value="1"/>
</dbReference>
<dbReference type="InterPro" id="IPR039146">
    <property type="entry name" value="GPANK1"/>
</dbReference>
<dbReference type="Proteomes" id="UP000053664">
    <property type="component" value="Unassembled WGS sequence"/>
</dbReference>
<feature type="compositionally biased region" description="Basic and acidic residues" evidence="1">
    <location>
        <begin position="526"/>
        <end position="540"/>
    </location>
</feature>
<dbReference type="GO" id="GO:0003676">
    <property type="term" value="F:nucleic acid binding"/>
    <property type="evidence" value="ECO:0007669"/>
    <property type="project" value="InterPro"/>
</dbReference>
<feature type="compositionally biased region" description="Basic and acidic residues" evidence="1">
    <location>
        <begin position="580"/>
        <end position="589"/>
    </location>
</feature>
<evidence type="ECO:0000313" key="3">
    <source>
        <dbReference type="EMBL" id="EPQ26516.1"/>
    </source>
</evidence>
<gene>
    <name evidence="3" type="ORF">PFL1_05838</name>
</gene>
<feature type="compositionally biased region" description="Low complexity" evidence="1">
    <location>
        <begin position="154"/>
        <end position="167"/>
    </location>
</feature>
<feature type="region of interest" description="Disordered" evidence="1">
    <location>
        <begin position="192"/>
        <end position="224"/>
    </location>
</feature>